<dbReference type="Pfam" id="PF18895">
    <property type="entry name" value="T4SS_pilin"/>
    <property type="match status" value="1"/>
</dbReference>
<evidence type="ECO:0000256" key="1">
    <source>
        <dbReference type="SAM" id="Phobius"/>
    </source>
</evidence>
<feature type="transmembrane region" description="Helical" evidence="1">
    <location>
        <begin position="48"/>
        <end position="71"/>
    </location>
</feature>
<keyword evidence="1" id="KW-1133">Transmembrane helix</keyword>
<keyword evidence="1" id="KW-0472">Membrane</keyword>
<evidence type="ECO:0000313" key="2">
    <source>
        <dbReference type="EMBL" id="OGZ02237.1"/>
    </source>
</evidence>
<dbReference type="EMBL" id="MHLE01000038">
    <property type="protein sequence ID" value="OGZ02237.1"/>
    <property type="molecule type" value="Genomic_DNA"/>
</dbReference>
<organism evidence="2 3">
    <name type="scientific">Candidatus Liptonbacteria bacterium RIFOXYB1_FULL_36_10</name>
    <dbReference type="NCBI Taxonomy" id="1798654"/>
    <lineage>
        <taxon>Bacteria</taxon>
        <taxon>Candidatus Liptoniibacteriota</taxon>
    </lineage>
</organism>
<dbReference type="InterPro" id="IPR043993">
    <property type="entry name" value="T4SS_pilin"/>
</dbReference>
<feature type="transmembrane region" description="Helical" evidence="1">
    <location>
        <begin position="83"/>
        <end position="101"/>
    </location>
</feature>
<evidence type="ECO:0000313" key="3">
    <source>
        <dbReference type="Proteomes" id="UP000178599"/>
    </source>
</evidence>
<comment type="caution">
    <text evidence="2">The sequence shown here is derived from an EMBL/GenBank/DDBJ whole genome shotgun (WGS) entry which is preliminary data.</text>
</comment>
<accession>A0A1G2CLX0</accession>
<reference evidence="2 3" key="1">
    <citation type="journal article" date="2016" name="Nat. Commun.">
        <title>Thousands of microbial genomes shed light on interconnected biogeochemical processes in an aquifer system.</title>
        <authorList>
            <person name="Anantharaman K."/>
            <person name="Brown C.T."/>
            <person name="Hug L.A."/>
            <person name="Sharon I."/>
            <person name="Castelle C.J."/>
            <person name="Probst A.J."/>
            <person name="Thomas B.C."/>
            <person name="Singh A."/>
            <person name="Wilkins M.J."/>
            <person name="Karaoz U."/>
            <person name="Brodie E.L."/>
            <person name="Williams K.H."/>
            <person name="Hubbard S.S."/>
            <person name="Banfield J.F."/>
        </authorList>
    </citation>
    <scope>NUCLEOTIDE SEQUENCE [LARGE SCALE GENOMIC DNA]</scope>
</reference>
<dbReference type="AlphaFoldDB" id="A0A1G2CLX0"/>
<gene>
    <name evidence="2" type="ORF">A2390_00925</name>
</gene>
<dbReference type="Proteomes" id="UP000178599">
    <property type="component" value="Unassembled WGS sequence"/>
</dbReference>
<name>A0A1G2CLX0_9BACT</name>
<sequence>MKKITTFFILTILILSPLVASAIAESGITGEAPKTLNIGTTISNVTNWLLGLLIAIALLFVVYAAFLYLLGGADSGNIDKAKSILISAAVAIAIGLGAKALETIVRSLTSVT</sequence>
<protein>
    <submittedName>
        <fullName evidence="2">Uncharacterized protein</fullName>
    </submittedName>
</protein>
<proteinExistence type="predicted"/>
<keyword evidence="1" id="KW-0812">Transmembrane</keyword>